<proteinExistence type="inferred from homology"/>
<feature type="transmembrane region" description="Helical" evidence="7">
    <location>
        <begin position="146"/>
        <end position="165"/>
    </location>
</feature>
<dbReference type="PROSITE" id="PS50111">
    <property type="entry name" value="CHEMOTAXIS_TRANSDUC_2"/>
    <property type="match status" value="1"/>
</dbReference>
<dbReference type="AlphaFoldDB" id="M3ACS8"/>
<dbReference type="Pfam" id="PF00015">
    <property type="entry name" value="MCPsignal"/>
    <property type="match status" value="1"/>
</dbReference>
<dbReference type="PROSITE" id="PS50885">
    <property type="entry name" value="HAMP"/>
    <property type="match status" value="1"/>
</dbReference>
<evidence type="ECO:0000259" key="8">
    <source>
        <dbReference type="PROSITE" id="PS50111"/>
    </source>
</evidence>
<dbReference type="Proteomes" id="UP000011744">
    <property type="component" value="Unassembled WGS sequence"/>
</dbReference>
<evidence type="ECO:0000256" key="3">
    <source>
        <dbReference type="ARBA" id="ARBA00023004"/>
    </source>
</evidence>
<dbReference type="InterPro" id="IPR012312">
    <property type="entry name" value="Hemerythrin-like"/>
</dbReference>
<keyword evidence="7" id="KW-0812">Transmembrane</keyword>
<dbReference type="SUPFAM" id="SSF47188">
    <property type="entry name" value="Hemerythrin-like"/>
    <property type="match status" value="1"/>
</dbReference>
<feature type="domain" description="Methyl-accepting transducer" evidence="8">
    <location>
        <begin position="260"/>
        <end position="496"/>
    </location>
</feature>
<feature type="transmembrane region" description="Helical" evidence="7">
    <location>
        <begin position="119"/>
        <end position="140"/>
    </location>
</feature>
<comment type="similarity">
    <text evidence="5">Belongs to the methyl-accepting chemotaxis (MCP) protein family.</text>
</comment>
<dbReference type="PROSITE" id="PS00550">
    <property type="entry name" value="HEMERYTHRINS"/>
    <property type="match status" value="1"/>
</dbReference>
<dbReference type="GO" id="GO:0016020">
    <property type="term" value="C:membrane"/>
    <property type="evidence" value="ECO:0007669"/>
    <property type="project" value="InterPro"/>
</dbReference>
<feature type="domain" description="HAMP" evidence="9">
    <location>
        <begin position="166"/>
        <end position="219"/>
    </location>
</feature>
<dbReference type="Gene3D" id="1.10.287.950">
    <property type="entry name" value="Methyl-accepting chemotaxis protein"/>
    <property type="match status" value="1"/>
</dbReference>
<sequence length="516" mass="54264">MIDELRGMAVRQAHPDDIEFLLERMIDFAAYHFRREEALLEGNGYPEFSGHKANHDRFANEATAVLNDWRAGRRDGVTASFADSIEAWLVEHVMKEDMAYKDFLGERFRSLPLFSPHSLAVALALPAVAVVAGLAGSAAAGAAGPALWVQAGAALLASVLALTLGGRAVGVIAAMTEALTRLAENKLDTKVPGVRRGDQLGRMAAAVELVKLNIWEVWRSHQESETQQRRAAMARRQAIDGVRGDFQDSLHDLVPSVAANVKVARAKSKVVLADVGTSRGRCNEAVRASDAVAASVDVVAGAARDLSQSIAEVRGRVDEASAIAGKALTAAERASGTIAGLDESTRRIGEIVTLITDIAAQTNLLALNATIEAARAGEAGKGFAVVANEVKHLASQTARATEEIGQVVGSIQSSAGDVVSEIGSIGKIIAQMSDISQRVSEVMTRQDAATGDIANRVRQAAEGTADVAGRLKDVMSTVDSAAGGAEDIAQATQELARITAEFQGAIDGFLAKLGRH</sequence>
<dbReference type="STRING" id="1244869.H261_09063"/>
<reference evidence="10 11" key="1">
    <citation type="journal article" date="2014" name="Genome Announc.">
        <title>Draft Genome Sequence of Magnetospirillum sp. Strain SO-1, a Freshwater Magnetotactic Bacterium Isolated from the Ol'khovka River, Russia.</title>
        <authorList>
            <person name="Grouzdev D.S."/>
            <person name="Dziuba M.V."/>
            <person name="Sukhacheva M.S."/>
            <person name="Mardanov A.V."/>
            <person name="Beletskiy A.V."/>
            <person name="Kuznetsov B.B."/>
            <person name="Skryabin K.G."/>
        </authorList>
    </citation>
    <scope>NUCLEOTIDE SEQUENCE [LARGE SCALE GENOMIC DNA]</scope>
    <source>
        <strain evidence="10 11">SO-1</strain>
    </source>
</reference>
<dbReference type="InterPro" id="IPR035938">
    <property type="entry name" value="Hemerythrin-like_sf"/>
</dbReference>
<keyword evidence="7" id="KW-1133">Transmembrane helix</keyword>
<evidence type="ECO:0000256" key="4">
    <source>
        <dbReference type="ARBA" id="ARBA00023224"/>
    </source>
</evidence>
<evidence type="ECO:0000256" key="6">
    <source>
        <dbReference type="PROSITE-ProRule" id="PRU00284"/>
    </source>
</evidence>
<evidence type="ECO:0000256" key="7">
    <source>
        <dbReference type="SAM" id="Phobius"/>
    </source>
</evidence>
<dbReference type="GO" id="GO:0006935">
    <property type="term" value="P:chemotaxis"/>
    <property type="evidence" value="ECO:0007669"/>
    <property type="project" value="InterPro"/>
</dbReference>
<keyword evidence="4 6" id="KW-0807">Transducer</keyword>
<dbReference type="InterPro" id="IPR016131">
    <property type="entry name" value="Haemerythrin_Fe_BS"/>
</dbReference>
<dbReference type="GO" id="GO:0004888">
    <property type="term" value="F:transmembrane signaling receptor activity"/>
    <property type="evidence" value="ECO:0007669"/>
    <property type="project" value="InterPro"/>
</dbReference>
<dbReference type="eggNOG" id="COG0840">
    <property type="taxonomic scope" value="Bacteria"/>
</dbReference>
<evidence type="ECO:0000256" key="5">
    <source>
        <dbReference type="ARBA" id="ARBA00029447"/>
    </source>
</evidence>
<evidence type="ECO:0000313" key="11">
    <source>
        <dbReference type="Proteomes" id="UP000011744"/>
    </source>
</evidence>
<name>M3ACS8_9PROT</name>
<dbReference type="Gene3D" id="1.20.120.50">
    <property type="entry name" value="Hemerythrin-like"/>
    <property type="match status" value="1"/>
</dbReference>
<evidence type="ECO:0000256" key="2">
    <source>
        <dbReference type="ARBA" id="ARBA00022723"/>
    </source>
</evidence>
<comment type="caution">
    <text evidence="10">The sequence shown here is derived from an EMBL/GenBank/DDBJ whole genome shotgun (WGS) entry which is preliminary data.</text>
</comment>
<keyword evidence="11" id="KW-1185">Reference proteome</keyword>
<dbReference type="InterPro" id="IPR004089">
    <property type="entry name" value="MCPsignal_dom"/>
</dbReference>
<dbReference type="CDD" id="cd12107">
    <property type="entry name" value="Hemerythrin"/>
    <property type="match status" value="1"/>
</dbReference>
<dbReference type="PRINTS" id="PR00260">
    <property type="entry name" value="CHEMTRNSDUCR"/>
</dbReference>
<dbReference type="PANTHER" id="PTHR32089:SF112">
    <property type="entry name" value="LYSOZYME-LIKE PROTEIN-RELATED"/>
    <property type="match status" value="1"/>
</dbReference>
<dbReference type="SUPFAM" id="SSF58104">
    <property type="entry name" value="Methyl-accepting chemotaxis protein (MCP) signaling domain"/>
    <property type="match status" value="1"/>
</dbReference>
<dbReference type="GO" id="GO:0007165">
    <property type="term" value="P:signal transduction"/>
    <property type="evidence" value="ECO:0007669"/>
    <property type="project" value="UniProtKB-KW"/>
</dbReference>
<dbReference type="InterPro" id="IPR004090">
    <property type="entry name" value="Chemotax_Me-accpt_rcpt"/>
</dbReference>
<comment type="similarity">
    <text evidence="1">Belongs to the hemerythrin family.</text>
</comment>
<protein>
    <submittedName>
        <fullName evidence="10">Methyl-accepting chemotaxis protein</fullName>
    </submittedName>
</protein>
<accession>M3ACS8</accession>
<dbReference type="InterPro" id="IPR012827">
    <property type="entry name" value="Hemerythrin_metal-bd"/>
</dbReference>
<dbReference type="GO" id="GO:0046872">
    <property type="term" value="F:metal ion binding"/>
    <property type="evidence" value="ECO:0007669"/>
    <property type="project" value="UniProtKB-KW"/>
</dbReference>
<evidence type="ECO:0000259" key="9">
    <source>
        <dbReference type="PROSITE" id="PS50885"/>
    </source>
</evidence>
<keyword evidence="2" id="KW-0479">Metal-binding</keyword>
<dbReference type="Pfam" id="PF01814">
    <property type="entry name" value="Hemerythrin"/>
    <property type="match status" value="1"/>
</dbReference>
<dbReference type="Gene3D" id="6.10.340.10">
    <property type="match status" value="1"/>
</dbReference>
<evidence type="ECO:0000313" key="10">
    <source>
        <dbReference type="EMBL" id="EME70324.1"/>
    </source>
</evidence>
<keyword evidence="7" id="KW-0472">Membrane</keyword>
<organism evidence="10 11">
    <name type="scientific">Paramagnetospirillum caucaseum</name>
    <dbReference type="NCBI Taxonomy" id="1244869"/>
    <lineage>
        <taxon>Bacteria</taxon>
        <taxon>Pseudomonadati</taxon>
        <taxon>Pseudomonadota</taxon>
        <taxon>Alphaproteobacteria</taxon>
        <taxon>Rhodospirillales</taxon>
        <taxon>Magnetospirillaceae</taxon>
        <taxon>Paramagnetospirillum</taxon>
    </lineage>
</organism>
<dbReference type="PANTHER" id="PTHR32089">
    <property type="entry name" value="METHYL-ACCEPTING CHEMOTAXIS PROTEIN MCPB"/>
    <property type="match status" value="1"/>
</dbReference>
<dbReference type="SMART" id="SM00283">
    <property type="entry name" value="MA"/>
    <property type="match status" value="1"/>
</dbReference>
<evidence type="ECO:0000256" key="1">
    <source>
        <dbReference type="ARBA" id="ARBA00010587"/>
    </source>
</evidence>
<dbReference type="NCBIfam" id="TIGR02481">
    <property type="entry name" value="hemeryth_dom"/>
    <property type="match status" value="1"/>
</dbReference>
<gene>
    <name evidence="10" type="ORF">H261_09063</name>
</gene>
<keyword evidence="3" id="KW-0408">Iron</keyword>
<dbReference type="InterPro" id="IPR003660">
    <property type="entry name" value="HAMP_dom"/>
</dbReference>
<dbReference type="PATRIC" id="fig|1244869.3.peg.1830"/>
<dbReference type="EMBL" id="AONQ01000019">
    <property type="protein sequence ID" value="EME70324.1"/>
    <property type="molecule type" value="Genomic_DNA"/>
</dbReference>